<name>A0A139AJV3_GONPJ</name>
<dbReference type="Gene3D" id="3.10.129.10">
    <property type="entry name" value="Hotdog Thioesterase"/>
    <property type="match status" value="2"/>
</dbReference>
<dbReference type="OrthoDB" id="10494019at2759"/>
<sequence>MQIMGDARDTLVSSSGSPPRRARLSSLAVAYRNPVPILSWARLEATVTKYSDAEWTTTAKILDGCGKLLVEGEGVWVARHDLGKAISIAERIASADTLAWDSDLMPLERISTKLPEIPRRVRNLMDATIAANVPPLHNPPSASQSSPLSSAVLHFGGLNPTVAPHEHHVDIYFITENLWGVDKITRGAWAALRWDETHNEGTDVSTTAVAHPPRIEFHGEYELGTGGFGAGDPATARLGRNGCVEMDLHAGFLFTLADTCYSNMLGTLYGEGPTGTFTCTFPHTHTVTAHPTGADFSRSGSGSWISLTSFLERQEKRKAFLGGRIMDAEGRDIVRGQGVWIVLNGQEGRAGVDNESGLSCGREYATVIRKGEVVQKHTVTESAKI</sequence>
<organism evidence="2 3">
    <name type="scientific">Gonapodya prolifera (strain JEL478)</name>
    <name type="common">Monoblepharis prolifera</name>
    <dbReference type="NCBI Taxonomy" id="1344416"/>
    <lineage>
        <taxon>Eukaryota</taxon>
        <taxon>Fungi</taxon>
        <taxon>Fungi incertae sedis</taxon>
        <taxon>Chytridiomycota</taxon>
        <taxon>Chytridiomycota incertae sedis</taxon>
        <taxon>Monoblepharidomycetes</taxon>
        <taxon>Monoblepharidales</taxon>
        <taxon>Gonapodyaceae</taxon>
        <taxon>Gonapodya</taxon>
    </lineage>
</organism>
<dbReference type="SUPFAM" id="SSF54637">
    <property type="entry name" value="Thioesterase/thiol ester dehydrase-isomerase"/>
    <property type="match status" value="2"/>
</dbReference>
<protein>
    <submittedName>
        <fullName evidence="2">Uncharacterized protein</fullName>
    </submittedName>
</protein>
<keyword evidence="3" id="KW-1185">Reference proteome</keyword>
<evidence type="ECO:0000256" key="1">
    <source>
        <dbReference type="SAM" id="MobiDB-lite"/>
    </source>
</evidence>
<dbReference type="InterPro" id="IPR029069">
    <property type="entry name" value="HotDog_dom_sf"/>
</dbReference>
<gene>
    <name evidence="2" type="ORF">M427DRAFT_154241</name>
</gene>
<proteinExistence type="predicted"/>
<evidence type="ECO:0000313" key="3">
    <source>
        <dbReference type="Proteomes" id="UP000070544"/>
    </source>
</evidence>
<dbReference type="Proteomes" id="UP000070544">
    <property type="component" value="Unassembled WGS sequence"/>
</dbReference>
<evidence type="ECO:0000313" key="2">
    <source>
        <dbReference type="EMBL" id="KXS16834.1"/>
    </source>
</evidence>
<dbReference type="CDD" id="cd03440">
    <property type="entry name" value="hot_dog"/>
    <property type="match status" value="1"/>
</dbReference>
<dbReference type="AlphaFoldDB" id="A0A139AJV3"/>
<reference evidence="2 3" key="1">
    <citation type="journal article" date="2015" name="Genome Biol. Evol.">
        <title>Phylogenomic analyses indicate that early fungi evolved digesting cell walls of algal ancestors of land plants.</title>
        <authorList>
            <person name="Chang Y."/>
            <person name="Wang S."/>
            <person name="Sekimoto S."/>
            <person name="Aerts A.L."/>
            <person name="Choi C."/>
            <person name="Clum A."/>
            <person name="LaButti K.M."/>
            <person name="Lindquist E.A."/>
            <person name="Yee Ngan C."/>
            <person name="Ohm R.A."/>
            <person name="Salamov A.A."/>
            <person name="Grigoriev I.V."/>
            <person name="Spatafora J.W."/>
            <person name="Berbee M.L."/>
        </authorList>
    </citation>
    <scope>NUCLEOTIDE SEQUENCE [LARGE SCALE GENOMIC DNA]</scope>
    <source>
        <strain evidence="2 3">JEL478</strain>
    </source>
</reference>
<accession>A0A139AJV3</accession>
<feature type="region of interest" description="Disordered" evidence="1">
    <location>
        <begin position="1"/>
        <end position="20"/>
    </location>
</feature>
<dbReference type="EMBL" id="KQ965750">
    <property type="protein sequence ID" value="KXS16834.1"/>
    <property type="molecule type" value="Genomic_DNA"/>
</dbReference>